<accession>A0A4Q4Z847</accession>
<dbReference type="Gene3D" id="3.40.50.150">
    <property type="entry name" value="Vaccinia Virus protein VP39"/>
    <property type="match status" value="1"/>
</dbReference>
<dbReference type="InterPro" id="IPR013216">
    <property type="entry name" value="Methyltransf_11"/>
</dbReference>
<reference evidence="2 3" key="1">
    <citation type="submission" date="2019-01" db="EMBL/GenBank/DDBJ databases">
        <title>Nocardioides guangzhouensis sp. nov., an actinobacterium isolated from soil.</title>
        <authorList>
            <person name="Fu Y."/>
            <person name="Cai Y."/>
            <person name="Lin Z."/>
            <person name="Chen P."/>
        </authorList>
    </citation>
    <scope>NUCLEOTIDE SEQUENCE [LARGE SCALE GENOMIC DNA]</scope>
    <source>
        <strain evidence="2 3">130</strain>
    </source>
</reference>
<dbReference type="InterPro" id="IPR029063">
    <property type="entry name" value="SAM-dependent_MTases_sf"/>
</dbReference>
<evidence type="ECO:0000313" key="2">
    <source>
        <dbReference type="EMBL" id="RYP83605.1"/>
    </source>
</evidence>
<evidence type="ECO:0000259" key="1">
    <source>
        <dbReference type="Pfam" id="PF08241"/>
    </source>
</evidence>
<dbReference type="CDD" id="cd02440">
    <property type="entry name" value="AdoMet_MTases"/>
    <property type="match status" value="1"/>
</dbReference>
<proteinExistence type="predicted"/>
<protein>
    <submittedName>
        <fullName evidence="2">Class I SAM-dependent methyltransferase</fullName>
    </submittedName>
</protein>
<feature type="domain" description="Methyltransferase type 11" evidence="1">
    <location>
        <begin position="38"/>
        <end position="132"/>
    </location>
</feature>
<dbReference type="EMBL" id="SDKM01000031">
    <property type="protein sequence ID" value="RYP83605.1"/>
    <property type="molecule type" value="Genomic_DNA"/>
</dbReference>
<keyword evidence="3" id="KW-1185">Reference proteome</keyword>
<comment type="caution">
    <text evidence="2">The sequence shown here is derived from an EMBL/GenBank/DDBJ whole genome shotgun (WGS) entry which is preliminary data.</text>
</comment>
<keyword evidence="2" id="KW-0489">Methyltransferase</keyword>
<sequence length="206" mass="22349">MGIWGDRLLPHVIDKAGDTAELRRLRAEVCAGLHGTVLEVGFGSGLNVPHYPAAVTEVLAVEPSEVAWALSEARRAASKVPVRRSGLDGQRLTEADGTADCVLSTLTLCTIPDVGAALAELRRVLRPGGTLHFFEHGRSPDPGVERWQHRLDPLQGALFGGCHLSRDMPALVREAGFSVDRLEEAYLPGPRVSRPWTYGYLARATR</sequence>
<dbReference type="GO" id="GO:0032259">
    <property type="term" value="P:methylation"/>
    <property type="evidence" value="ECO:0007669"/>
    <property type="project" value="UniProtKB-KW"/>
</dbReference>
<dbReference type="InterPro" id="IPR052356">
    <property type="entry name" value="Thiol_S-MT"/>
</dbReference>
<dbReference type="PANTHER" id="PTHR45036">
    <property type="entry name" value="METHYLTRANSFERASE LIKE 7B"/>
    <property type="match status" value="1"/>
</dbReference>
<dbReference type="Proteomes" id="UP000295198">
    <property type="component" value="Unassembled WGS sequence"/>
</dbReference>
<dbReference type="RefSeq" id="WP_134719611.1">
    <property type="nucleotide sequence ID" value="NZ_SDKM01000031.1"/>
</dbReference>
<dbReference type="PANTHER" id="PTHR45036:SF1">
    <property type="entry name" value="METHYLTRANSFERASE LIKE 7A"/>
    <property type="match status" value="1"/>
</dbReference>
<dbReference type="OrthoDB" id="65624at2"/>
<dbReference type="SUPFAM" id="SSF53335">
    <property type="entry name" value="S-adenosyl-L-methionine-dependent methyltransferases"/>
    <property type="match status" value="1"/>
</dbReference>
<gene>
    <name evidence="2" type="ORF">EKO23_18495</name>
</gene>
<organism evidence="2 3">
    <name type="scientific">Nocardioides guangzhouensis</name>
    <dbReference type="NCBI Taxonomy" id="2497878"/>
    <lineage>
        <taxon>Bacteria</taxon>
        <taxon>Bacillati</taxon>
        <taxon>Actinomycetota</taxon>
        <taxon>Actinomycetes</taxon>
        <taxon>Propionibacteriales</taxon>
        <taxon>Nocardioidaceae</taxon>
        <taxon>Nocardioides</taxon>
    </lineage>
</organism>
<keyword evidence="2" id="KW-0808">Transferase</keyword>
<dbReference type="GO" id="GO:0008757">
    <property type="term" value="F:S-adenosylmethionine-dependent methyltransferase activity"/>
    <property type="evidence" value="ECO:0007669"/>
    <property type="project" value="InterPro"/>
</dbReference>
<dbReference type="AlphaFoldDB" id="A0A4Q4Z847"/>
<evidence type="ECO:0000313" key="3">
    <source>
        <dbReference type="Proteomes" id="UP000295198"/>
    </source>
</evidence>
<name>A0A4Q4Z847_9ACTN</name>
<dbReference type="Pfam" id="PF08241">
    <property type="entry name" value="Methyltransf_11"/>
    <property type="match status" value="1"/>
</dbReference>